<name>A0A1E3HJ06_9TREE</name>
<gene>
    <name evidence="11" type="ORF">L202_06548</name>
</gene>
<dbReference type="STRING" id="1295533.A0A1E3HJ06"/>
<dbReference type="PROSITE" id="PS50157">
    <property type="entry name" value="ZINC_FINGER_C2H2_2"/>
    <property type="match status" value="2"/>
</dbReference>
<evidence type="ECO:0000256" key="4">
    <source>
        <dbReference type="ARBA" id="ARBA00022833"/>
    </source>
</evidence>
<dbReference type="SUPFAM" id="SSF57667">
    <property type="entry name" value="beta-beta-alpha zinc fingers"/>
    <property type="match status" value="1"/>
</dbReference>
<dbReference type="InterPro" id="IPR051061">
    <property type="entry name" value="Zinc_finger_trans_reg"/>
</dbReference>
<dbReference type="GO" id="GO:0008270">
    <property type="term" value="F:zinc ion binding"/>
    <property type="evidence" value="ECO:0007669"/>
    <property type="project" value="UniProtKB-KW"/>
</dbReference>
<accession>A0A1E3HJ06</accession>
<dbReference type="EMBL" id="AWGJ01000010">
    <property type="protein sequence ID" value="ODN75391.1"/>
    <property type="molecule type" value="Genomic_DNA"/>
</dbReference>
<evidence type="ECO:0000313" key="11">
    <source>
        <dbReference type="EMBL" id="ODN75391.1"/>
    </source>
</evidence>
<evidence type="ECO:0000256" key="2">
    <source>
        <dbReference type="ARBA" id="ARBA00022723"/>
    </source>
</evidence>
<feature type="domain" description="C2H2-type" evidence="10">
    <location>
        <begin position="337"/>
        <end position="364"/>
    </location>
</feature>
<dbReference type="InterPro" id="IPR036236">
    <property type="entry name" value="Znf_C2H2_sf"/>
</dbReference>
<dbReference type="PANTHER" id="PTHR46179">
    <property type="entry name" value="ZINC FINGER PROTEIN"/>
    <property type="match status" value="1"/>
</dbReference>
<proteinExistence type="predicted"/>
<dbReference type="InterPro" id="IPR013087">
    <property type="entry name" value="Znf_C2H2_type"/>
</dbReference>
<dbReference type="GO" id="GO:0006357">
    <property type="term" value="P:regulation of transcription by RNA polymerase II"/>
    <property type="evidence" value="ECO:0007669"/>
    <property type="project" value="TreeGrafter"/>
</dbReference>
<comment type="caution">
    <text evidence="11">The sequence shown here is derived from an EMBL/GenBank/DDBJ whole genome shotgun (WGS) entry which is preliminary data.</text>
</comment>
<evidence type="ECO:0000256" key="9">
    <source>
        <dbReference type="SAM" id="MobiDB-lite"/>
    </source>
</evidence>
<feature type="compositionally biased region" description="Polar residues" evidence="9">
    <location>
        <begin position="50"/>
        <end position="60"/>
    </location>
</feature>
<dbReference type="GeneID" id="30157857"/>
<keyword evidence="3 8" id="KW-0863">Zinc-finger</keyword>
<keyword evidence="6" id="KW-0804">Transcription</keyword>
<evidence type="ECO:0000256" key="7">
    <source>
        <dbReference type="ARBA" id="ARBA00023242"/>
    </source>
</evidence>
<evidence type="ECO:0000256" key="6">
    <source>
        <dbReference type="ARBA" id="ARBA00023163"/>
    </source>
</evidence>
<keyword evidence="2" id="KW-0479">Metal-binding</keyword>
<organism evidence="11 12">
    <name type="scientific">Cryptococcus amylolentus CBS 6039</name>
    <dbReference type="NCBI Taxonomy" id="1295533"/>
    <lineage>
        <taxon>Eukaryota</taxon>
        <taxon>Fungi</taxon>
        <taxon>Dikarya</taxon>
        <taxon>Basidiomycota</taxon>
        <taxon>Agaricomycotina</taxon>
        <taxon>Tremellomycetes</taxon>
        <taxon>Tremellales</taxon>
        <taxon>Cryptococcaceae</taxon>
        <taxon>Cryptococcus</taxon>
    </lineage>
</organism>
<evidence type="ECO:0000256" key="1">
    <source>
        <dbReference type="ARBA" id="ARBA00004123"/>
    </source>
</evidence>
<dbReference type="PROSITE" id="PS00028">
    <property type="entry name" value="ZINC_FINGER_C2H2_1"/>
    <property type="match status" value="2"/>
</dbReference>
<evidence type="ECO:0000259" key="10">
    <source>
        <dbReference type="PROSITE" id="PS50157"/>
    </source>
</evidence>
<dbReference type="RefSeq" id="XP_018991041.1">
    <property type="nucleotide sequence ID" value="XM_019141066.1"/>
</dbReference>
<keyword evidence="12" id="KW-1185">Reference proteome</keyword>
<keyword evidence="7" id="KW-0539">Nucleus</keyword>
<comment type="subcellular location">
    <subcellularLocation>
        <location evidence="1">Nucleus</location>
    </subcellularLocation>
</comment>
<keyword evidence="4" id="KW-0862">Zinc</keyword>
<evidence type="ECO:0000256" key="5">
    <source>
        <dbReference type="ARBA" id="ARBA00023015"/>
    </source>
</evidence>
<dbReference type="Proteomes" id="UP000094065">
    <property type="component" value="Unassembled WGS sequence"/>
</dbReference>
<feature type="region of interest" description="Disordered" evidence="9">
    <location>
        <begin position="279"/>
        <end position="338"/>
    </location>
</feature>
<reference evidence="11 12" key="1">
    <citation type="submission" date="2016-06" db="EMBL/GenBank/DDBJ databases">
        <title>Evolution of pathogenesis and genome organization in the Tremellales.</title>
        <authorList>
            <person name="Cuomo C."/>
            <person name="Litvintseva A."/>
            <person name="Heitman J."/>
            <person name="Chen Y."/>
            <person name="Sun S."/>
            <person name="Springer D."/>
            <person name="Dromer F."/>
            <person name="Young S."/>
            <person name="Zeng Q."/>
            <person name="Chapman S."/>
            <person name="Gujja S."/>
            <person name="Saif S."/>
            <person name="Birren B."/>
        </authorList>
    </citation>
    <scope>NUCLEOTIDE SEQUENCE [LARGE SCALE GENOMIC DNA]</scope>
    <source>
        <strain evidence="11 12">CBS 6039</strain>
    </source>
</reference>
<feature type="compositionally biased region" description="Low complexity" evidence="9">
    <location>
        <begin position="1"/>
        <end position="13"/>
    </location>
</feature>
<dbReference type="AlphaFoldDB" id="A0A1E3HJ06"/>
<dbReference type="GO" id="GO:0005634">
    <property type="term" value="C:nucleus"/>
    <property type="evidence" value="ECO:0007669"/>
    <property type="project" value="UniProtKB-SubCell"/>
</dbReference>
<evidence type="ECO:0000256" key="8">
    <source>
        <dbReference type="PROSITE-ProRule" id="PRU00042"/>
    </source>
</evidence>
<dbReference type="Pfam" id="PF00096">
    <property type="entry name" value="zf-C2H2"/>
    <property type="match status" value="1"/>
</dbReference>
<evidence type="ECO:0000313" key="12">
    <source>
        <dbReference type="Proteomes" id="UP000094065"/>
    </source>
</evidence>
<dbReference type="Gene3D" id="3.30.160.60">
    <property type="entry name" value="Classic Zinc Finger"/>
    <property type="match status" value="2"/>
</dbReference>
<feature type="region of interest" description="Disordered" evidence="9">
    <location>
        <begin position="1"/>
        <end position="78"/>
    </location>
</feature>
<dbReference type="OrthoDB" id="8117402at2759"/>
<evidence type="ECO:0000256" key="3">
    <source>
        <dbReference type="ARBA" id="ARBA00022771"/>
    </source>
</evidence>
<dbReference type="PANTHER" id="PTHR46179:SF13">
    <property type="entry name" value="C2H2-TYPE DOMAIN-CONTAINING PROTEIN"/>
    <property type="match status" value="1"/>
</dbReference>
<protein>
    <recommendedName>
        <fullName evidence="10">C2H2-type domain-containing protein</fullName>
    </recommendedName>
</protein>
<keyword evidence="5" id="KW-0805">Transcription regulation</keyword>
<feature type="domain" description="C2H2-type" evidence="10">
    <location>
        <begin position="367"/>
        <end position="393"/>
    </location>
</feature>
<sequence length="426" mass="46592">MSLQQQQLPFPFLLDHKVHDPSFPSPPPSDRSTPELDAFTHSAALDPADSPTTDLVSPRSSIADISHTHPHPAADDDDTAEALSNHHLQRYLHYKALAARAEADRALAACQHSDGAPTDDRVEDLLSSYMPDSADSSLFSKDSIVSGDNMLAYQQQRQQQQMPQSAYYQVGQSINSWQHPNAAFGFQPQPSQAAMHNAQAQAHLQAAEAARFQADEQRRVNMSTYYMAPQPAARFEQSAQGAMFPQQGITTGASASYASTPSYPGGANILMHKTPSMSGFTVASSRRPSEEGEDELLYSSGAEDPKPMVPRIPVANAHGGGRGYVPGQTPDDPKKKHKCQICGRGFARAFNLKSHIQTHNPLRPKPYACPHNTCKRGFSRLHDLERHRQGIHSDGPLVEAKRHNVSPAIARAQTRMQERADSGSLI</sequence>
<dbReference type="SMART" id="SM00355">
    <property type="entry name" value="ZnF_C2H2"/>
    <property type="match status" value="2"/>
</dbReference>